<dbReference type="CDD" id="cd00413">
    <property type="entry name" value="Glyco_hydrolase_16"/>
    <property type="match status" value="1"/>
</dbReference>
<evidence type="ECO:0000256" key="1">
    <source>
        <dbReference type="SAM" id="SignalP"/>
    </source>
</evidence>
<dbReference type="PANTHER" id="PTHR38121:SF4">
    <property type="entry name" value="GH16 DOMAIN-CONTAINING PROTEIN-RELATED"/>
    <property type="match status" value="1"/>
</dbReference>
<dbReference type="SUPFAM" id="SSF49899">
    <property type="entry name" value="Concanavalin A-like lectins/glucanases"/>
    <property type="match status" value="1"/>
</dbReference>
<name>A0A7D8YQ48_9HELO</name>
<dbReference type="InterPro" id="IPR000757">
    <property type="entry name" value="Beta-glucanase-like"/>
</dbReference>
<dbReference type="InterPro" id="IPR013320">
    <property type="entry name" value="ConA-like_dom_sf"/>
</dbReference>
<dbReference type="OrthoDB" id="4388755at2759"/>
<sequence>MFTASTTWPPSRIIAIILLSFILRLTSAQTDNGNECSCFQTNGSSAGYFTSHRFLDYRNVLSVSPKVPALLPNITNATNAFATSDFFTNDAWRNDWAIQNWNNSNDVASGDSPTLRVNSPNNIYIEKSKDTDPSYATFLTLRTARLPTFQSTGEIDSVEKNYQYLSARFRARVIGSPGACAGIFTYRQPTASPSSVQEADIEILTRDARNAVQYTNQPSQDPQTGDAVPEATRNVSIPQGRDWTVWNTYRVDWMPGMTSWSVNGVSVADIGFQAPRDPAGLCVNIWSDGGVWTGNMSTYDEAFLQIQWVEVVFNTSGPYAGPTDKREIMNRKGEKQKGCKVVCGVDEGVNVTGTPAVLSSNAGVAWNGKGSLVWVPFVLVAGTVFGYF</sequence>
<feature type="domain" description="GH16" evidence="2">
    <location>
        <begin position="69"/>
        <end position="317"/>
    </location>
</feature>
<keyword evidence="4" id="KW-1185">Reference proteome</keyword>
<dbReference type="GO" id="GO:0005975">
    <property type="term" value="P:carbohydrate metabolic process"/>
    <property type="evidence" value="ECO:0007669"/>
    <property type="project" value="InterPro"/>
</dbReference>
<reference evidence="3 4" key="1">
    <citation type="submission" date="2018-05" db="EMBL/GenBank/DDBJ databases">
        <title>Whole genome sequencing for identification of molecular markers to develop diagnostic detection tools for the regulated plant pathogen Lachnellula willkommii.</title>
        <authorList>
            <person name="Giroux E."/>
            <person name="Bilodeau G."/>
        </authorList>
    </citation>
    <scope>NUCLEOTIDE SEQUENCE [LARGE SCALE GENOMIC DNA]</scope>
    <source>
        <strain evidence="3 4">CBS 625.97</strain>
    </source>
</reference>
<proteinExistence type="predicted"/>
<dbReference type="PANTHER" id="PTHR38121">
    <property type="entry name" value="GH16 DOMAIN-CONTAINING PROTEIN"/>
    <property type="match status" value="1"/>
</dbReference>
<evidence type="ECO:0000259" key="2">
    <source>
        <dbReference type="PROSITE" id="PS51762"/>
    </source>
</evidence>
<dbReference type="EMBL" id="QGMG01000310">
    <property type="protein sequence ID" value="TVY54728.1"/>
    <property type="molecule type" value="Genomic_DNA"/>
</dbReference>
<accession>A0A7D8YQ48</accession>
<dbReference type="GO" id="GO:0004553">
    <property type="term" value="F:hydrolase activity, hydrolyzing O-glycosyl compounds"/>
    <property type="evidence" value="ECO:0007669"/>
    <property type="project" value="InterPro"/>
</dbReference>
<dbReference type="Pfam" id="PF00722">
    <property type="entry name" value="Glyco_hydro_16"/>
    <property type="match status" value="1"/>
</dbReference>
<organism evidence="3 4">
    <name type="scientific">Lachnellula cervina</name>
    <dbReference type="NCBI Taxonomy" id="1316786"/>
    <lineage>
        <taxon>Eukaryota</taxon>
        <taxon>Fungi</taxon>
        <taxon>Dikarya</taxon>
        <taxon>Ascomycota</taxon>
        <taxon>Pezizomycotina</taxon>
        <taxon>Leotiomycetes</taxon>
        <taxon>Helotiales</taxon>
        <taxon>Lachnaceae</taxon>
        <taxon>Lachnellula</taxon>
    </lineage>
</organism>
<gene>
    <name evidence="3" type="ORF">LCER1_G004050</name>
</gene>
<keyword evidence="1" id="KW-0732">Signal</keyword>
<feature type="chain" id="PRO_5029008614" description="GH16 domain-containing protein" evidence="1">
    <location>
        <begin position="29"/>
        <end position="388"/>
    </location>
</feature>
<evidence type="ECO:0000313" key="3">
    <source>
        <dbReference type="EMBL" id="TVY54728.1"/>
    </source>
</evidence>
<protein>
    <recommendedName>
        <fullName evidence="2">GH16 domain-containing protein</fullName>
    </recommendedName>
</protein>
<dbReference type="PROSITE" id="PS51762">
    <property type="entry name" value="GH16_2"/>
    <property type="match status" value="1"/>
</dbReference>
<dbReference type="Proteomes" id="UP000481288">
    <property type="component" value="Unassembled WGS sequence"/>
</dbReference>
<evidence type="ECO:0000313" key="4">
    <source>
        <dbReference type="Proteomes" id="UP000481288"/>
    </source>
</evidence>
<dbReference type="AlphaFoldDB" id="A0A7D8YQ48"/>
<dbReference type="Gene3D" id="2.60.120.200">
    <property type="match status" value="1"/>
</dbReference>
<comment type="caution">
    <text evidence="3">The sequence shown here is derived from an EMBL/GenBank/DDBJ whole genome shotgun (WGS) entry which is preliminary data.</text>
</comment>
<feature type="signal peptide" evidence="1">
    <location>
        <begin position="1"/>
        <end position="28"/>
    </location>
</feature>